<dbReference type="GO" id="GO:0005730">
    <property type="term" value="C:nucleolus"/>
    <property type="evidence" value="ECO:0007669"/>
    <property type="project" value="UniProtKB-SubCell"/>
</dbReference>
<dbReference type="SUPFAM" id="SSF55666">
    <property type="entry name" value="Ribonuclease PH domain 2-like"/>
    <property type="match status" value="1"/>
</dbReference>
<keyword evidence="4" id="KW-0963">Cytoplasm</keyword>
<proteinExistence type="inferred from homology"/>
<evidence type="ECO:0000259" key="10">
    <source>
        <dbReference type="Pfam" id="PF01138"/>
    </source>
</evidence>
<dbReference type="Gene3D" id="3.30.230.70">
    <property type="entry name" value="GHMP Kinase, N-terminal domain"/>
    <property type="match status" value="1"/>
</dbReference>
<dbReference type="GO" id="GO:0071028">
    <property type="term" value="P:nuclear mRNA surveillance"/>
    <property type="evidence" value="ECO:0007669"/>
    <property type="project" value="TreeGrafter"/>
</dbReference>
<gene>
    <name evidence="11" type="ORF">EHS25_006078</name>
</gene>
<dbReference type="Pfam" id="PF01138">
    <property type="entry name" value="RNase_PH"/>
    <property type="match status" value="1"/>
</dbReference>
<dbReference type="EMBL" id="RSCD01000028">
    <property type="protein sequence ID" value="RSH82145.1"/>
    <property type="molecule type" value="Genomic_DNA"/>
</dbReference>
<keyword evidence="5" id="KW-0698">rRNA processing</keyword>
<dbReference type="GO" id="GO:0071035">
    <property type="term" value="P:nuclear polyadenylation-dependent rRNA catabolic process"/>
    <property type="evidence" value="ECO:0007669"/>
    <property type="project" value="TreeGrafter"/>
</dbReference>
<keyword evidence="7" id="KW-0694">RNA-binding</keyword>
<dbReference type="GO" id="GO:0034473">
    <property type="term" value="P:U1 snRNA 3'-end processing"/>
    <property type="evidence" value="ECO:0007669"/>
    <property type="project" value="TreeGrafter"/>
</dbReference>
<dbReference type="GO" id="GO:0000467">
    <property type="term" value="P:exonucleolytic trimming to generate mature 3'-end of 5.8S rRNA from tricistronic rRNA transcript (SSU-rRNA, 5.8S rRNA, LSU-rRNA)"/>
    <property type="evidence" value="ECO:0007669"/>
    <property type="project" value="TreeGrafter"/>
</dbReference>
<feature type="domain" description="Exoribonuclease phosphorolytic" evidence="10">
    <location>
        <begin position="120"/>
        <end position="249"/>
    </location>
</feature>
<dbReference type="GO" id="GO:0035925">
    <property type="term" value="F:mRNA 3'-UTR AU-rich region binding"/>
    <property type="evidence" value="ECO:0007669"/>
    <property type="project" value="TreeGrafter"/>
</dbReference>
<comment type="subcellular location">
    <subcellularLocation>
        <location evidence="1">Cytoplasm</location>
    </subcellularLocation>
    <subcellularLocation>
        <location evidence="2">Nucleus</location>
        <location evidence="2">Nucleolus</location>
    </subcellularLocation>
</comment>
<sequence length="373" mass="39993">MAVVAQRHIDATTCNADNVLRTPRVWHIQVEAVHNEDLHVTAAQLCFYNFLSIFSTTLHPDIMATATLPPASDAATSSSSIAAASSSSAEVFKRLHPASYLARFLTKGYRPDGRKLRGWRDVSVNVGSISTANGSALVRLGETTMVCGIKAEVAGPSSEQPRAGYIVPNIDLPALSSPRFKPGPPGDEAQMFSNWLNDLLVSSDTVPLEGLCICPGKAVWALYIDVVCINYDGNAFDAAVMAVMAALRNRYDRELTAIARLPGATYNDDSGQTICSRTETFPLQLGRTPLSCSFGIFQSSHLLPDPTSFETPLLPTTVTVALDERGVAALVREEGLGGVVGKTGEAVISEAWDLAEERVKELRAILEESTAQA</sequence>
<dbReference type="AlphaFoldDB" id="A0A427XTL5"/>
<dbReference type="CDD" id="cd11369">
    <property type="entry name" value="RNase_PH_RRP43"/>
    <property type="match status" value="1"/>
</dbReference>
<dbReference type="InterPro" id="IPR036345">
    <property type="entry name" value="ExoRNase_PH_dom2_sf"/>
</dbReference>
<dbReference type="InterPro" id="IPR001247">
    <property type="entry name" value="ExoRNase_PH_dom1"/>
</dbReference>
<evidence type="ECO:0000313" key="11">
    <source>
        <dbReference type="EMBL" id="RSH82145.1"/>
    </source>
</evidence>
<evidence type="ECO:0000256" key="9">
    <source>
        <dbReference type="ARBA" id="ARBA00030617"/>
    </source>
</evidence>
<dbReference type="GO" id="GO:0071038">
    <property type="term" value="P:TRAMP-dependent tRNA surveillance pathway"/>
    <property type="evidence" value="ECO:0007669"/>
    <property type="project" value="TreeGrafter"/>
</dbReference>
<evidence type="ECO:0000256" key="3">
    <source>
        <dbReference type="ARBA" id="ARBA00006678"/>
    </source>
</evidence>
<evidence type="ECO:0000256" key="7">
    <source>
        <dbReference type="ARBA" id="ARBA00022884"/>
    </source>
</evidence>
<evidence type="ECO:0000256" key="4">
    <source>
        <dbReference type="ARBA" id="ARBA00022490"/>
    </source>
</evidence>
<keyword evidence="6" id="KW-0271">Exosome</keyword>
<dbReference type="SUPFAM" id="SSF54211">
    <property type="entry name" value="Ribosomal protein S5 domain 2-like"/>
    <property type="match status" value="1"/>
</dbReference>
<comment type="caution">
    <text evidence="11">The sequence shown here is derived from an EMBL/GenBank/DDBJ whole genome shotgun (WGS) entry which is preliminary data.</text>
</comment>
<protein>
    <recommendedName>
        <fullName evidence="9">Ribosomal RNA-processing protein 43</fullName>
    </recommendedName>
</protein>
<dbReference type="FunFam" id="3.30.230.70:FF:000017">
    <property type="entry name" value="Exosome complex component Rrp42"/>
    <property type="match status" value="1"/>
</dbReference>
<evidence type="ECO:0000256" key="8">
    <source>
        <dbReference type="ARBA" id="ARBA00023242"/>
    </source>
</evidence>
<evidence type="ECO:0000256" key="1">
    <source>
        <dbReference type="ARBA" id="ARBA00004496"/>
    </source>
</evidence>
<dbReference type="GO" id="GO:0016075">
    <property type="term" value="P:rRNA catabolic process"/>
    <property type="evidence" value="ECO:0007669"/>
    <property type="project" value="TreeGrafter"/>
</dbReference>
<evidence type="ECO:0000313" key="12">
    <source>
        <dbReference type="Proteomes" id="UP000279259"/>
    </source>
</evidence>
<dbReference type="InterPro" id="IPR027408">
    <property type="entry name" value="PNPase/RNase_PH_dom_sf"/>
</dbReference>
<keyword evidence="8" id="KW-0539">Nucleus</keyword>
<dbReference type="InterPro" id="IPR050590">
    <property type="entry name" value="Exosome_comp_Rrp42_subfam"/>
</dbReference>
<comment type="similarity">
    <text evidence="3">Belongs to the RNase PH family.</text>
</comment>
<dbReference type="STRING" id="1890683.A0A427XTL5"/>
<dbReference type="Proteomes" id="UP000279259">
    <property type="component" value="Unassembled WGS sequence"/>
</dbReference>
<dbReference type="InterPro" id="IPR033196">
    <property type="entry name" value="Rrp43"/>
</dbReference>
<dbReference type="PANTHER" id="PTHR11097:SF9">
    <property type="entry name" value="EXOSOME COMPLEX COMPONENT RRP43"/>
    <property type="match status" value="1"/>
</dbReference>
<evidence type="ECO:0000256" key="6">
    <source>
        <dbReference type="ARBA" id="ARBA00022835"/>
    </source>
</evidence>
<dbReference type="GO" id="GO:0000176">
    <property type="term" value="C:nuclear exosome (RNase complex)"/>
    <property type="evidence" value="ECO:0007669"/>
    <property type="project" value="UniProtKB-ARBA"/>
</dbReference>
<dbReference type="GO" id="GO:0000177">
    <property type="term" value="C:cytoplasmic exosome (RNase complex)"/>
    <property type="evidence" value="ECO:0007669"/>
    <property type="project" value="TreeGrafter"/>
</dbReference>
<dbReference type="GO" id="GO:0034475">
    <property type="term" value="P:U4 snRNA 3'-end processing"/>
    <property type="evidence" value="ECO:0007669"/>
    <property type="project" value="TreeGrafter"/>
</dbReference>
<dbReference type="GO" id="GO:0034476">
    <property type="term" value="P:U5 snRNA 3'-end processing"/>
    <property type="evidence" value="ECO:0007669"/>
    <property type="project" value="TreeGrafter"/>
</dbReference>
<dbReference type="PANTHER" id="PTHR11097">
    <property type="entry name" value="EXOSOME COMPLEX EXONUCLEASE RIBOSOMAL RNA PROCESSING PROTEIN"/>
    <property type="match status" value="1"/>
</dbReference>
<evidence type="ECO:0000256" key="2">
    <source>
        <dbReference type="ARBA" id="ARBA00004604"/>
    </source>
</evidence>
<keyword evidence="12" id="KW-1185">Reference proteome</keyword>
<accession>A0A427XTL5</accession>
<organism evidence="11 12">
    <name type="scientific">Saitozyma podzolica</name>
    <dbReference type="NCBI Taxonomy" id="1890683"/>
    <lineage>
        <taxon>Eukaryota</taxon>
        <taxon>Fungi</taxon>
        <taxon>Dikarya</taxon>
        <taxon>Basidiomycota</taxon>
        <taxon>Agaricomycotina</taxon>
        <taxon>Tremellomycetes</taxon>
        <taxon>Tremellales</taxon>
        <taxon>Trimorphomycetaceae</taxon>
        <taxon>Saitozyma</taxon>
    </lineage>
</organism>
<reference evidence="11 12" key="1">
    <citation type="submission" date="2018-11" db="EMBL/GenBank/DDBJ databases">
        <title>Genome sequence of Saitozyma podzolica DSM 27192.</title>
        <authorList>
            <person name="Aliyu H."/>
            <person name="Gorte O."/>
            <person name="Ochsenreither K."/>
        </authorList>
    </citation>
    <scope>NUCLEOTIDE SEQUENCE [LARGE SCALE GENOMIC DNA]</scope>
    <source>
        <strain evidence="11 12">DSM 27192</strain>
    </source>
</reference>
<evidence type="ECO:0000256" key="5">
    <source>
        <dbReference type="ARBA" id="ARBA00022552"/>
    </source>
</evidence>
<dbReference type="OrthoDB" id="45882at2759"/>
<dbReference type="InterPro" id="IPR020568">
    <property type="entry name" value="Ribosomal_Su5_D2-typ_SF"/>
</dbReference>
<name>A0A427XTL5_9TREE</name>